<keyword evidence="5" id="KW-0106">Calcium</keyword>
<dbReference type="PANTHER" id="PTHR31363:SF0">
    <property type="entry name" value="TRAF3-INTERACTING PROTEIN 1"/>
    <property type="match status" value="1"/>
</dbReference>
<name>A0A8K1C6J9_PYTOL</name>
<gene>
    <name evidence="12" type="ORF">Poli38472_002892</name>
</gene>
<dbReference type="SMART" id="SM00054">
    <property type="entry name" value="EFh"/>
    <property type="match status" value="2"/>
</dbReference>
<evidence type="ECO:0000256" key="8">
    <source>
        <dbReference type="ARBA" id="ARBA00023273"/>
    </source>
</evidence>
<dbReference type="Pfam" id="PF10243">
    <property type="entry name" value="MIP-T3"/>
    <property type="match status" value="1"/>
</dbReference>
<evidence type="ECO:0000256" key="4">
    <source>
        <dbReference type="ARBA" id="ARBA00022794"/>
    </source>
</evidence>
<evidence type="ECO:0000313" key="13">
    <source>
        <dbReference type="Proteomes" id="UP000794436"/>
    </source>
</evidence>
<evidence type="ECO:0000256" key="9">
    <source>
        <dbReference type="ARBA" id="ARBA00043971"/>
    </source>
</evidence>
<keyword evidence="4" id="KW-0970">Cilium biogenesis/degradation</keyword>
<keyword evidence="8" id="KW-0966">Cell projection</keyword>
<keyword evidence="3" id="KW-0963">Cytoplasm</keyword>
<dbReference type="PROSITE" id="PS50222">
    <property type="entry name" value="EF_HAND_2"/>
    <property type="match status" value="2"/>
</dbReference>
<feature type="compositionally biased region" description="Acidic residues" evidence="10">
    <location>
        <begin position="53"/>
        <end position="66"/>
    </location>
</feature>
<feature type="compositionally biased region" description="Basic and acidic residues" evidence="10">
    <location>
        <begin position="162"/>
        <end position="181"/>
    </location>
</feature>
<dbReference type="Pfam" id="PF13499">
    <property type="entry name" value="EF-hand_7"/>
    <property type="match status" value="1"/>
</dbReference>
<dbReference type="Proteomes" id="UP000794436">
    <property type="component" value="Unassembled WGS sequence"/>
</dbReference>
<sequence>MAMRRTRRDAPLEDEDERVATLRALRRMRDMAAEHPRELERERRRTAVATPVESDEEEVEEEEYDDDHVYTSVTKATANGTKPRGSVSFVDDAQRAAVASGGVEPSQHRRNRLETRLEELQRDVASLTMRLRESGAPSHSHKTYRENEEAERVPSRSTRRHRDGETVKSVHETPPQRKESRATTPKAAVWRSEGHPVESTPSPVDQTVRRRKRGHQNPDTSTTGSTGGGRGTRDATRALRELQVIAVERDQLRYELEQVKKALNSMDKKCQDALKWKEAYVKMKTHYMNASMERHISSRIDILVTKTYAALLNVVKTTAVTKRVLMRPPFTFLHKLLTETLSDYGIFTDQQLFFANLVTKEDKAAFLTRALAFVSSAMSNLNEKCVSCLLLVSPIKVLAGLCVEDTLEFLQQLCVVCKSNNTEAKELAAQEVLNKGDAQLYTAGVTFRKGLILMQAIIRAFIRRRVGKRRGGPAGANNQNNRSPTNYGQVPLQLGARFLKELPNGQVVDGEIVDVQDQRYTLRYDQDRQGDVVDEIEMKILLEESRRLQRFRSRMYSYGSRRRDDELSLTGLPDLSITEPTDGPSKFKLVKTSSAHDIDRLSPKQRPSLSRSMSTRPSTGSPPSSPTSEVMVLATRMSRRLSTSTSALPIDEALPVPAMDPITPSTELTPPISDVKPLENGDGAPATAILEDKPWQASLKNILAKGEPDRVVPILSKGKPKRPSPVNTVTSHPETDEGPSSIKYSMMTMAHMPAFPALGIPGKKSLPPVIKATAKRKRPTKGFLTFQSPSPSIRGSTKTRAGGVEPSEEAQSSNQSATHSSAQANNSNSLRIPPMPMNGEIPVDRAFGGAYQSTDQETQEKMALFREIVHRIDGYMKRKRLRVIDLFRFCDADGNGSISPQEMIDTLSQMEINLTPEQAQDFINYIDKDGNGSIDIDEFEELVRVARRNEAQRELLRKELQNSRKGPNEPKSSNRHTVLIKNRQRILDELRSLDVGEFGMVSASQLKSTIMRLQIPGVDDTVLGDLIQRSRAQAGMTDQALGASDSAGDMATVSLMLFTKTLNDLNWTKKSNRFLDQHGSRSSTHNWNVRIATLNYYRDSKHTPTTHSTHVHFA</sequence>
<dbReference type="GO" id="GO:0070507">
    <property type="term" value="P:regulation of microtubule cytoskeleton organization"/>
    <property type="evidence" value="ECO:0007669"/>
    <property type="project" value="TreeGrafter"/>
</dbReference>
<dbReference type="InterPro" id="IPR042576">
    <property type="entry name" value="TRAF3IP1_N_sf"/>
</dbReference>
<dbReference type="AlphaFoldDB" id="A0A8K1C6J9"/>
<evidence type="ECO:0000259" key="11">
    <source>
        <dbReference type="PROSITE" id="PS50222"/>
    </source>
</evidence>
<dbReference type="GO" id="GO:0036064">
    <property type="term" value="C:ciliary basal body"/>
    <property type="evidence" value="ECO:0007669"/>
    <property type="project" value="TreeGrafter"/>
</dbReference>
<comment type="caution">
    <text evidence="12">The sequence shown here is derived from an EMBL/GenBank/DDBJ whole genome shotgun (WGS) entry which is preliminary data.</text>
</comment>
<dbReference type="Gene3D" id="1.10.238.10">
    <property type="entry name" value="EF-hand"/>
    <property type="match status" value="1"/>
</dbReference>
<feature type="domain" description="EF-hand" evidence="11">
    <location>
        <begin position="914"/>
        <end position="949"/>
    </location>
</feature>
<evidence type="ECO:0000256" key="7">
    <source>
        <dbReference type="ARBA" id="ARBA00023212"/>
    </source>
</evidence>
<dbReference type="SUPFAM" id="SSF47473">
    <property type="entry name" value="EF-hand"/>
    <property type="match status" value="1"/>
</dbReference>
<dbReference type="GO" id="GO:0005509">
    <property type="term" value="F:calcium ion binding"/>
    <property type="evidence" value="ECO:0007669"/>
    <property type="project" value="InterPro"/>
</dbReference>
<dbReference type="InterPro" id="IPR011992">
    <property type="entry name" value="EF-hand-dom_pair"/>
</dbReference>
<keyword evidence="7" id="KW-0206">Cytoskeleton</keyword>
<comment type="similarity">
    <text evidence="9">Belongs to the TRAF3IP1 family.</text>
</comment>
<evidence type="ECO:0000256" key="5">
    <source>
        <dbReference type="ARBA" id="ARBA00022837"/>
    </source>
</evidence>
<dbReference type="GO" id="GO:0005930">
    <property type="term" value="C:axoneme"/>
    <property type="evidence" value="ECO:0007669"/>
    <property type="project" value="UniProtKB-SubCell"/>
</dbReference>
<dbReference type="GO" id="GO:0060271">
    <property type="term" value="P:cilium assembly"/>
    <property type="evidence" value="ECO:0007669"/>
    <property type="project" value="TreeGrafter"/>
</dbReference>
<keyword evidence="6" id="KW-0175">Coiled coil</keyword>
<dbReference type="OrthoDB" id="26525at2759"/>
<evidence type="ECO:0000256" key="3">
    <source>
        <dbReference type="ARBA" id="ARBA00022490"/>
    </source>
</evidence>
<dbReference type="EMBL" id="SPLM01000144">
    <property type="protein sequence ID" value="TMW56967.1"/>
    <property type="molecule type" value="Genomic_DNA"/>
</dbReference>
<feature type="region of interest" description="Disordered" evidence="10">
    <location>
        <begin position="713"/>
        <end position="738"/>
    </location>
</feature>
<dbReference type="PROSITE" id="PS00018">
    <property type="entry name" value="EF_HAND_1"/>
    <property type="match status" value="2"/>
</dbReference>
<organism evidence="12 13">
    <name type="scientific">Pythium oligandrum</name>
    <name type="common">Mycoparasitic fungus</name>
    <dbReference type="NCBI Taxonomy" id="41045"/>
    <lineage>
        <taxon>Eukaryota</taxon>
        <taxon>Sar</taxon>
        <taxon>Stramenopiles</taxon>
        <taxon>Oomycota</taxon>
        <taxon>Peronosporomycetes</taxon>
        <taxon>Pythiales</taxon>
        <taxon>Pythiaceae</taxon>
        <taxon>Pythium</taxon>
    </lineage>
</organism>
<feature type="compositionally biased region" description="Low complexity" evidence="10">
    <location>
        <begin position="610"/>
        <end position="629"/>
    </location>
</feature>
<dbReference type="PANTHER" id="PTHR31363">
    <property type="entry name" value="TRAF3-INTERACTING PROTEIN 1"/>
    <property type="match status" value="1"/>
</dbReference>
<accession>A0A8K1C6J9</accession>
<dbReference type="GO" id="GO:0042073">
    <property type="term" value="P:intraciliary transport"/>
    <property type="evidence" value="ECO:0007669"/>
    <property type="project" value="TreeGrafter"/>
</dbReference>
<feature type="compositionally biased region" description="Basic and acidic residues" evidence="10">
    <location>
        <begin position="112"/>
        <end position="122"/>
    </location>
</feature>
<dbReference type="GO" id="GO:0008017">
    <property type="term" value="F:microtubule binding"/>
    <property type="evidence" value="ECO:0007669"/>
    <property type="project" value="InterPro"/>
</dbReference>
<reference evidence="12" key="1">
    <citation type="submission" date="2019-03" db="EMBL/GenBank/DDBJ databases">
        <title>Long read genome sequence of the mycoparasitic Pythium oligandrum ATCC 38472 isolated from sugarbeet rhizosphere.</title>
        <authorList>
            <person name="Gaulin E."/>
        </authorList>
    </citation>
    <scope>NUCLEOTIDE SEQUENCE</scope>
    <source>
        <strain evidence="12">ATCC 38472_TT</strain>
    </source>
</reference>
<dbReference type="InterPro" id="IPR018799">
    <property type="entry name" value="TRAF3IP1"/>
</dbReference>
<feature type="region of interest" description="Disordered" evidence="10">
    <location>
        <begin position="571"/>
        <end position="629"/>
    </location>
</feature>
<dbReference type="CDD" id="cd00051">
    <property type="entry name" value="EFh"/>
    <property type="match status" value="1"/>
</dbReference>
<comment type="subcellular location">
    <subcellularLocation>
        <location evidence="2">Cytoplasm</location>
        <location evidence="2">Cytoskeleton</location>
        <location evidence="2">Cilium axoneme</location>
    </subcellularLocation>
    <subcellularLocation>
        <location evidence="1">Cytoplasm</location>
        <location evidence="1">Cytoskeleton</location>
        <location evidence="1">Cilium basal body</location>
    </subcellularLocation>
</comment>
<dbReference type="Gene3D" id="1.10.418.50">
    <property type="entry name" value="Microtubule-binding protein MIP-T3"/>
    <property type="match status" value="1"/>
</dbReference>
<feature type="region of interest" description="Disordered" evidence="10">
    <location>
        <begin position="30"/>
        <end position="233"/>
    </location>
</feature>
<evidence type="ECO:0000313" key="12">
    <source>
        <dbReference type="EMBL" id="TMW56967.1"/>
    </source>
</evidence>
<feature type="compositionally biased region" description="Basic and acidic residues" evidence="10">
    <location>
        <begin position="30"/>
        <end position="45"/>
    </location>
</feature>
<evidence type="ECO:0000256" key="6">
    <source>
        <dbReference type="ARBA" id="ARBA00023054"/>
    </source>
</evidence>
<feature type="compositionally biased region" description="Polar residues" evidence="10">
    <location>
        <begin position="71"/>
        <end position="80"/>
    </location>
</feature>
<proteinExistence type="inferred from homology"/>
<feature type="compositionally biased region" description="Polar residues" evidence="10">
    <location>
        <begin position="809"/>
        <end position="830"/>
    </location>
</feature>
<evidence type="ECO:0000256" key="2">
    <source>
        <dbReference type="ARBA" id="ARBA00004430"/>
    </source>
</evidence>
<feature type="region of interest" description="Disordered" evidence="10">
    <location>
        <begin position="774"/>
        <end position="833"/>
    </location>
</feature>
<feature type="compositionally biased region" description="Basic and acidic residues" evidence="10">
    <location>
        <begin position="143"/>
        <end position="154"/>
    </location>
</feature>
<evidence type="ECO:0000256" key="10">
    <source>
        <dbReference type="SAM" id="MobiDB-lite"/>
    </source>
</evidence>
<dbReference type="InterPro" id="IPR002048">
    <property type="entry name" value="EF_hand_dom"/>
</dbReference>
<feature type="compositionally biased region" description="Polar residues" evidence="10">
    <location>
        <begin position="785"/>
        <end position="799"/>
    </location>
</feature>
<dbReference type="InterPro" id="IPR018247">
    <property type="entry name" value="EF_Hand_1_Ca_BS"/>
</dbReference>
<feature type="domain" description="EF-hand" evidence="11">
    <location>
        <begin position="878"/>
        <end position="913"/>
    </location>
</feature>
<evidence type="ECO:0000256" key="1">
    <source>
        <dbReference type="ARBA" id="ARBA00004120"/>
    </source>
</evidence>
<dbReference type="GO" id="GO:0030992">
    <property type="term" value="C:intraciliary transport particle B"/>
    <property type="evidence" value="ECO:0007669"/>
    <property type="project" value="TreeGrafter"/>
</dbReference>
<keyword evidence="13" id="KW-1185">Reference proteome</keyword>
<dbReference type="InterPro" id="IPR040468">
    <property type="entry name" value="TRAF3IP1_N"/>
</dbReference>
<protein>
    <recommendedName>
        <fullName evidence="11">EF-hand domain-containing protein</fullName>
    </recommendedName>
</protein>